<accession>A0A9W9ZUP3</accession>
<keyword evidence="2" id="KW-1133">Transmembrane helix</keyword>
<keyword evidence="2" id="KW-0472">Membrane</keyword>
<gene>
    <name evidence="3" type="ORF">OS493_004408</name>
</gene>
<keyword evidence="2" id="KW-0812">Transmembrane</keyword>
<keyword evidence="4" id="KW-1185">Reference proteome</keyword>
<evidence type="ECO:0000313" key="4">
    <source>
        <dbReference type="Proteomes" id="UP001163046"/>
    </source>
</evidence>
<protein>
    <submittedName>
        <fullName evidence="3">Uncharacterized protein</fullName>
    </submittedName>
</protein>
<evidence type="ECO:0000256" key="2">
    <source>
        <dbReference type="SAM" id="Phobius"/>
    </source>
</evidence>
<evidence type="ECO:0000313" key="3">
    <source>
        <dbReference type="EMBL" id="KAJ7387413.1"/>
    </source>
</evidence>
<reference evidence="3" key="1">
    <citation type="submission" date="2023-01" db="EMBL/GenBank/DDBJ databases">
        <title>Genome assembly of the deep-sea coral Lophelia pertusa.</title>
        <authorList>
            <person name="Herrera S."/>
            <person name="Cordes E."/>
        </authorList>
    </citation>
    <scope>NUCLEOTIDE SEQUENCE</scope>
    <source>
        <strain evidence="3">USNM1676648</strain>
        <tissue evidence="3">Polyp</tissue>
    </source>
</reference>
<proteinExistence type="predicted"/>
<dbReference type="EMBL" id="MU825874">
    <property type="protein sequence ID" value="KAJ7387413.1"/>
    <property type="molecule type" value="Genomic_DNA"/>
</dbReference>
<feature type="transmembrane region" description="Helical" evidence="2">
    <location>
        <begin position="21"/>
        <end position="41"/>
    </location>
</feature>
<comment type="caution">
    <text evidence="3">The sequence shown here is derived from an EMBL/GenBank/DDBJ whole genome shotgun (WGS) entry which is preliminary data.</text>
</comment>
<dbReference type="Proteomes" id="UP001163046">
    <property type="component" value="Unassembled WGS sequence"/>
</dbReference>
<organism evidence="3 4">
    <name type="scientific">Desmophyllum pertusum</name>
    <dbReference type="NCBI Taxonomy" id="174260"/>
    <lineage>
        <taxon>Eukaryota</taxon>
        <taxon>Metazoa</taxon>
        <taxon>Cnidaria</taxon>
        <taxon>Anthozoa</taxon>
        <taxon>Hexacorallia</taxon>
        <taxon>Scleractinia</taxon>
        <taxon>Caryophylliina</taxon>
        <taxon>Caryophylliidae</taxon>
        <taxon>Desmophyllum</taxon>
    </lineage>
</organism>
<sequence>MAGFFCITASVRSRALTALKFLFVAGGFVFWAWIALSFTLYTSGRLRLDQLPSDIGYVADVYQLDPKGGSDTEEKSQEIRQKQFAMRLTLSKLKSEEAFRRKFGENVEVYACRYKFNITDPTGDETPINDPELLTEEKDRNNVHENRSKWKVCFFLDGSKSSGLVTMEFHKVNTDMIINWIPVSLLVETLPSSGDKICDISAPLPNGLPVPAVPAGLPSRPRKTPAKKRTTLSVNDNGESSDESSDDSDEDWVPGSEEVRKRKKMIKRFIPGSLELGFTFAESFWT</sequence>
<feature type="compositionally biased region" description="Basic residues" evidence="1">
    <location>
        <begin position="220"/>
        <end position="230"/>
    </location>
</feature>
<dbReference type="AlphaFoldDB" id="A0A9W9ZUP3"/>
<name>A0A9W9ZUP3_9CNID</name>
<evidence type="ECO:0000256" key="1">
    <source>
        <dbReference type="SAM" id="MobiDB-lite"/>
    </source>
</evidence>
<feature type="region of interest" description="Disordered" evidence="1">
    <location>
        <begin position="209"/>
        <end position="259"/>
    </location>
</feature>
<feature type="compositionally biased region" description="Acidic residues" evidence="1">
    <location>
        <begin position="239"/>
        <end position="252"/>
    </location>
</feature>
<dbReference type="OrthoDB" id="5961352at2759"/>